<reference evidence="10 11" key="1">
    <citation type="journal article" date="2018" name="Nat. Ecol. Evol.">
        <title>Genomic signatures of mitonuclear coevolution across populations of Tigriopus californicus.</title>
        <authorList>
            <person name="Barreto F.S."/>
            <person name="Watson E.T."/>
            <person name="Lima T.G."/>
            <person name="Willett C.S."/>
            <person name="Edmands S."/>
            <person name="Li W."/>
            <person name="Burton R.S."/>
        </authorList>
    </citation>
    <scope>NUCLEOTIDE SEQUENCE [LARGE SCALE GENOMIC DNA]</scope>
    <source>
        <strain evidence="10 11">San Diego</strain>
    </source>
</reference>
<evidence type="ECO:0000256" key="3">
    <source>
        <dbReference type="ARBA" id="ARBA00022833"/>
    </source>
</evidence>
<evidence type="ECO:0000256" key="1">
    <source>
        <dbReference type="ARBA" id="ARBA00022723"/>
    </source>
</evidence>
<evidence type="ECO:0000256" key="6">
    <source>
        <dbReference type="ARBA" id="ARBA00023163"/>
    </source>
</evidence>
<keyword evidence="8" id="KW-0539">Nucleus</keyword>
<dbReference type="SMART" id="SM00399">
    <property type="entry name" value="ZnF_C4"/>
    <property type="match status" value="1"/>
</dbReference>
<dbReference type="InterPro" id="IPR050234">
    <property type="entry name" value="Nuclear_hormone_rcpt_NR1"/>
</dbReference>
<keyword evidence="4" id="KW-0805">Transcription regulation</keyword>
<dbReference type="EMBL" id="VCGU01000008">
    <property type="protein sequence ID" value="TRY71510.1"/>
    <property type="molecule type" value="Genomic_DNA"/>
</dbReference>
<dbReference type="InterPro" id="IPR001628">
    <property type="entry name" value="Znf_hrmn_rcpt"/>
</dbReference>
<dbReference type="STRING" id="6832.A0A553P1H9"/>
<dbReference type="Gene3D" id="1.10.565.10">
    <property type="entry name" value="Retinoid X Receptor"/>
    <property type="match status" value="2"/>
</dbReference>
<gene>
    <name evidence="10" type="ORF">TCAL_06103</name>
</gene>
<proteinExistence type="predicted"/>
<sequence>MSCDKGTTMRQCLVCLDYTKRSHLNYGADACFSCRAFFRRAHQKCPKSIPNFQCKNGNQCNVNAKNRRRCQKCRYDRCLQYGMKPECVLDDGQRRSRFRKPFVRKTSNSCSDQSRGLDRYAKCLDSIDESEVQNESEIRNETQEMDEYLNGNEDSIFEPDVEDAQSPRYQPPLDSTMDLIQPWEVEKGKKIEGVEDVIELINLCKENTLTNDYSQWSRMDINADRISHLKMIWTNNFSYLSYDYWFIYAMVSFHHGGPTPSVQALKQYLLTLRDFFWHLAGCFQTFGIPLRDLNVLVERNTPLFIHLVLGKYASSASGRHQLQWLLMLKLPHYLQIPVANCSKLEPHFQALLGHHLEEYIRFSSKLSEGQVDLPDLALISVLILLKTDPNTCLDQPDKVKIQFKALLHHIETSPNSSSSTKSDILHTLHTVQTMANKFLLHSSTGCYWRYQMTVPYSNEEENWTVRQFQLFDQTFRQISFGEDLVKEFIMFAFDVPVSQRFLPESFKICTQRFHDIFLLHEESARLTRLDRKIMWNQNLLLAVAVWVTKCESYETGIDQLKFNLGCSDTTVYNENYGSFLEQKSIKKFTMLDINWYTALMSREVCERFSALVKHLSKCVEDTDNYKLLCLICILTPDNMEFTSSMQRLQAQYINLLKRRIKVQCDQRNLNGCSEANHPFADFNTAMANVKELAAIIKTFNKMTSE</sequence>
<dbReference type="SUPFAM" id="SSF57716">
    <property type="entry name" value="Glucocorticoid receptor-like (DNA-binding domain)"/>
    <property type="match status" value="1"/>
</dbReference>
<dbReference type="SUPFAM" id="SSF48508">
    <property type="entry name" value="Nuclear receptor ligand-binding domain"/>
    <property type="match status" value="1"/>
</dbReference>
<keyword evidence="1" id="KW-0479">Metal-binding</keyword>
<dbReference type="Pfam" id="PF00105">
    <property type="entry name" value="zf-C4"/>
    <property type="match status" value="1"/>
</dbReference>
<dbReference type="GO" id="GO:0004879">
    <property type="term" value="F:nuclear receptor activity"/>
    <property type="evidence" value="ECO:0007669"/>
    <property type="project" value="TreeGrafter"/>
</dbReference>
<feature type="domain" description="Nuclear receptor" evidence="9">
    <location>
        <begin position="9"/>
        <end position="90"/>
    </location>
</feature>
<dbReference type="GO" id="GO:0008270">
    <property type="term" value="F:zinc ion binding"/>
    <property type="evidence" value="ECO:0007669"/>
    <property type="project" value="UniProtKB-KW"/>
</dbReference>
<dbReference type="Gene3D" id="3.30.50.10">
    <property type="entry name" value="Erythroid Transcription Factor GATA-1, subunit A"/>
    <property type="match status" value="1"/>
</dbReference>
<accession>A0A553P1H9</accession>
<dbReference type="InterPro" id="IPR035500">
    <property type="entry name" value="NHR-like_dom_sf"/>
</dbReference>
<keyword evidence="5" id="KW-0238">DNA-binding</keyword>
<keyword evidence="11" id="KW-1185">Reference proteome</keyword>
<dbReference type="GO" id="GO:0000978">
    <property type="term" value="F:RNA polymerase II cis-regulatory region sequence-specific DNA binding"/>
    <property type="evidence" value="ECO:0007669"/>
    <property type="project" value="TreeGrafter"/>
</dbReference>
<dbReference type="GO" id="GO:0045944">
    <property type="term" value="P:positive regulation of transcription by RNA polymerase II"/>
    <property type="evidence" value="ECO:0007669"/>
    <property type="project" value="TreeGrafter"/>
</dbReference>
<organism evidence="10 11">
    <name type="scientific">Tigriopus californicus</name>
    <name type="common">Marine copepod</name>
    <dbReference type="NCBI Taxonomy" id="6832"/>
    <lineage>
        <taxon>Eukaryota</taxon>
        <taxon>Metazoa</taxon>
        <taxon>Ecdysozoa</taxon>
        <taxon>Arthropoda</taxon>
        <taxon>Crustacea</taxon>
        <taxon>Multicrustacea</taxon>
        <taxon>Hexanauplia</taxon>
        <taxon>Copepoda</taxon>
        <taxon>Harpacticoida</taxon>
        <taxon>Harpacticidae</taxon>
        <taxon>Tigriopus</taxon>
    </lineage>
</organism>
<dbReference type="Proteomes" id="UP000318571">
    <property type="component" value="Chromosome 7"/>
</dbReference>
<evidence type="ECO:0000313" key="11">
    <source>
        <dbReference type="Proteomes" id="UP000318571"/>
    </source>
</evidence>
<keyword evidence="6" id="KW-0804">Transcription</keyword>
<comment type="caution">
    <text evidence="10">The sequence shown here is derived from an EMBL/GenBank/DDBJ whole genome shotgun (WGS) entry which is preliminary data.</text>
</comment>
<dbReference type="InterPro" id="IPR013088">
    <property type="entry name" value="Znf_NHR/GATA"/>
</dbReference>
<evidence type="ECO:0000256" key="2">
    <source>
        <dbReference type="ARBA" id="ARBA00022771"/>
    </source>
</evidence>
<dbReference type="PROSITE" id="PS51030">
    <property type="entry name" value="NUCLEAR_REC_DBD_2"/>
    <property type="match status" value="1"/>
</dbReference>
<dbReference type="PRINTS" id="PR00047">
    <property type="entry name" value="STROIDFINGER"/>
</dbReference>
<dbReference type="AlphaFoldDB" id="A0A553P1H9"/>
<keyword evidence="3" id="KW-0862">Zinc</keyword>
<evidence type="ECO:0000256" key="4">
    <source>
        <dbReference type="ARBA" id="ARBA00023015"/>
    </source>
</evidence>
<dbReference type="OrthoDB" id="5776485at2759"/>
<evidence type="ECO:0000259" key="9">
    <source>
        <dbReference type="PROSITE" id="PS51030"/>
    </source>
</evidence>
<dbReference type="GO" id="GO:0000122">
    <property type="term" value="P:negative regulation of transcription by RNA polymerase II"/>
    <property type="evidence" value="ECO:0007669"/>
    <property type="project" value="TreeGrafter"/>
</dbReference>
<name>A0A553P1H9_TIGCA</name>
<dbReference type="GO" id="GO:0030154">
    <property type="term" value="P:cell differentiation"/>
    <property type="evidence" value="ECO:0007669"/>
    <property type="project" value="TreeGrafter"/>
</dbReference>
<evidence type="ECO:0000256" key="8">
    <source>
        <dbReference type="ARBA" id="ARBA00023242"/>
    </source>
</evidence>
<dbReference type="PANTHER" id="PTHR24082:SF507">
    <property type="entry name" value="BILE ACID RECEPTOR-RELATED"/>
    <property type="match status" value="1"/>
</dbReference>
<evidence type="ECO:0000256" key="7">
    <source>
        <dbReference type="ARBA" id="ARBA00023170"/>
    </source>
</evidence>
<keyword evidence="2" id="KW-0863">Zinc-finger</keyword>
<protein>
    <recommendedName>
        <fullName evidence="9">Nuclear receptor domain-containing protein</fullName>
    </recommendedName>
</protein>
<evidence type="ECO:0000256" key="5">
    <source>
        <dbReference type="ARBA" id="ARBA00023125"/>
    </source>
</evidence>
<evidence type="ECO:0000313" key="10">
    <source>
        <dbReference type="EMBL" id="TRY71510.1"/>
    </source>
</evidence>
<dbReference type="PANTHER" id="PTHR24082">
    <property type="entry name" value="NUCLEAR HORMONE RECEPTOR"/>
    <property type="match status" value="1"/>
</dbReference>
<keyword evidence="7" id="KW-0675">Receptor</keyword>